<evidence type="ECO:0000313" key="2">
    <source>
        <dbReference type="Proteomes" id="UP000267821"/>
    </source>
</evidence>
<dbReference type="InParanoid" id="A0A3N4LZ81"/>
<proteinExistence type="predicted"/>
<gene>
    <name evidence="1" type="ORF">L211DRAFT_847033</name>
</gene>
<dbReference type="Proteomes" id="UP000267821">
    <property type="component" value="Unassembled WGS sequence"/>
</dbReference>
<dbReference type="EMBL" id="ML121533">
    <property type="protein sequence ID" value="RPB26889.1"/>
    <property type="molecule type" value="Genomic_DNA"/>
</dbReference>
<dbReference type="AlphaFoldDB" id="A0A3N4LZ81"/>
<reference evidence="1 2" key="1">
    <citation type="journal article" date="2018" name="Nat. Ecol. Evol.">
        <title>Pezizomycetes genomes reveal the molecular basis of ectomycorrhizal truffle lifestyle.</title>
        <authorList>
            <person name="Murat C."/>
            <person name="Payen T."/>
            <person name="Noel B."/>
            <person name="Kuo A."/>
            <person name="Morin E."/>
            <person name="Chen J."/>
            <person name="Kohler A."/>
            <person name="Krizsan K."/>
            <person name="Balestrini R."/>
            <person name="Da Silva C."/>
            <person name="Montanini B."/>
            <person name="Hainaut M."/>
            <person name="Levati E."/>
            <person name="Barry K.W."/>
            <person name="Belfiori B."/>
            <person name="Cichocki N."/>
            <person name="Clum A."/>
            <person name="Dockter R.B."/>
            <person name="Fauchery L."/>
            <person name="Guy J."/>
            <person name="Iotti M."/>
            <person name="Le Tacon F."/>
            <person name="Lindquist E.A."/>
            <person name="Lipzen A."/>
            <person name="Malagnac F."/>
            <person name="Mello A."/>
            <person name="Molinier V."/>
            <person name="Miyauchi S."/>
            <person name="Poulain J."/>
            <person name="Riccioni C."/>
            <person name="Rubini A."/>
            <person name="Sitrit Y."/>
            <person name="Splivallo R."/>
            <person name="Traeger S."/>
            <person name="Wang M."/>
            <person name="Zifcakova L."/>
            <person name="Wipf D."/>
            <person name="Zambonelli A."/>
            <person name="Paolocci F."/>
            <person name="Nowrousian M."/>
            <person name="Ottonello S."/>
            <person name="Baldrian P."/>
            <person name="Spatafora J.W."/>
            <person name="Henrissat B."/>
            <person name="Nagy L.G."/>
            <person name="Aury J.M."/>
            <person name="Wincker P."/>
            <person name="Grigoriev I.V."/>
            <person name="Bonfante P."/>
            <person name="Martin F.M."/>
        </authorList>
    </citation>
    <scope>NUCLEOTIDE SEQUENCE [LARGE SCALE GENOMIC DNA]</scope>
    <source>
        <strain evidence="1 2">ATCC MYA-4762</strain>
    </source>
</reference>
<sequence>MSKYQTTEDYVRLLNGFVKYQKLTTFYTPHSPVILDLAGKPPWDHWCFEATRLNLRNLLTSIDSLRTFLILVVSSAYLLSGAHVCWLNDQQAYKSVKISIQIQELIHICPFEGWTEIGEALYHKVVEPLILKPARRGALAKPWIVMIITEGEFSHVGNNAEAINFLRSLDADSDIGKLNLSSMHMMKIKELVSQPQIPMSARLGSWGRRLPVQCSQINNPALPFLQLWKSSQWTKLSQARCLLEYQSTQKQRLSVDFSSYPKSLTPRFLQYPGNIGQLYMSTNDDLVRYLQSAAFLATPENITYYAHSDNGNLTEKAFDGAEWSLPTLITKVPDGTPAVYVQGRFKRGLIIVHDGLLKNFLYNEDEDEWEAGSLQAANITVNYDSRIAAGITQTEEFCIVYEDQDGDLSTASSIDGFEWVKKGKYFTDAKLLDGSALWYTRQEEGTAYLFYQNIDGSIHYVEEVVSKPVADQKAPYGDINDGEKIARILATTPENIYYLTSNGKIFQVTPESKTQLGCVDESGNFKASTSAEFFLVAARFRARRPVHQNITITNININQTTITNNYYGTRNPWITA</sequence>
<evidence type="ECO:0008006" key="3">
    <source>
        <dbReference type="Google" id="ProtNLM"/>
    </source>
</evidence>
<dbReference type="Gene3D" id="2.120.10.70">
    <property type="entry name" value="Fucose-specific lectin"/>
    <property type="match status" value="1"/>
</dbReference>
<dbReference type="SUPFAM" id="SSF89372">
    <property type="entry name" value="Fucose-specific lectin"/>
    <property type="match status" value="1"/>
</dbReference>
<dbReference type="PANTHER" id="PTHR34706">
    <property type="entry name" value="SLR1338 PROTEIN"/>
    <property type="match status" value="1"/>
</dbReference>
<dbReference type="OrthoDB" id="5342842at2759"/>
<name>A0A3N4LZ81_9PEZI</name>
<organism evidence="1 2">
    <name type="scientific">Terfezia boudieri ATCC MYA-4762</name>
    <dbReference type="NCBI Taxonomy" id="1051890"/>
    <lineage>
        <taxon>Eukaryota</taxon>
        <taxon>Fungi</taxon>
        <taxon>Dikarya</taxon>
        <taxon>Ascomycota</taxon>
        <taxon>Pezizomycotina</taxon>
        <taxon>Pezizomycetes</taxon>
        <taxon>Pezizales</taxon>
        <taxon>Pezizaceae</taxon>
        <taxon>Terfezia</taxon>
    </lineage>
</organism>
<keyword evidence="2" id="KW-1185">Reference proteome</keyword>
<accession>A0A3N4LZ81</accession>
<evidence type="ECO:0000313" key="1">
    <source>
        <dbReference type="EMBL" id="RPB26889.1"/>
    </source>
</evidence>
<protein>
    <recommendedName>
        <fullName evidence="3">Fucose-specific lectin</fullName>
    </recommendedName>
</protein>
<dbReference type="STRING" id="1051890.A0A3N4LZ81"/>
<dbReference type="PANTHER" id="PTHR34706:SF2">
    <property type="entry name" value="RFEF"/>
    <property type="match status" value="1"/>
</dbReference>